<proteinExistence type="predicted"/>
<feature type="compositionally biased region" description="Basic and acidic residues" evidence="1">
    <location>
        <begin position="83"/>
        <end position="102"/>
    </location>
</feature>
<keyword evidence="2" id="KW-0812">Transmembrane</keyword>
<dbReference type="RefSeq" id="WP_116110174.1">
    <property type="nucleotide sequence ID" value="NZ_CP091196.1"/>
</dbReference>
<evidence type="ECO:0000256" key="2">
    <source>
        <dbReference type="SAM" id="Phobius"/>
    </source>
</evidence>
<evidence type="ECO:0000313" key="3">
    <source>
        <dbReference type="EMBL" id="UQS21333.1"/>
    </source>
</evidence>
<feature type="region of interest" description="Disordered" evidence="1">
    <location>
        <begin position="81"/>
        <end position="102"/>
    </location>
</feature>
<accession>A0ABY4NLQ4</accession>
<evidence type="ECO:0000256" key="1">
    <source>
        <dbReference type="SAM" id="MobiDB-lite"/>
    </source>
</evidence>
<protein>
    <submittedName>
        <fullName evidence="3">Uncharacterized protein</fullName>
    </submittedName>
</protein>
<keyword evidence="2" id="KW-1133">Transmembrane helix</keyword>
<sequence length="102" mass="11359">MFLSLLLCIFLPTMAVSIGLTFIPWRPLWLRAGINGAQFVVSVYAIAALPVRSNIGWEFWAFFLGPGTILALLQALAAAFNARDARRERRTDPYPGDREHGP</sequence>
<gene>
    <name evidence="3" type="ORF">L1857_00035</name>
</gene>
<dbReference type="Proteomes" id="UP000830158">
    <property type="component" value="Chromosome"/>
</dbReference>
<keyword evidence="2" id="KW-0472">Membrane</keyword>
<evidence type="ECO:0000313" key="4">
    <source>
        <dbReference type="Proteomes" id="UP000830158"/>
    </source>
</evidence>
<reference evidence="3" key="1">
    <citation type="submission" date="2022-01" db="EMBL/GenBank/DDBJ databases">
        <title>PSI-footprinting approach for the identification of protein synthesis inhibitor producers.</title>
        <authorList>
            <person name="Handel F."/>
            <person name="Kulik A."/>
            <person name="Wex K.W."/>
            <person name="Berscheid A."/>
            <person name="Saur J.S."/>
            <person name="Winkler A."/>
            <person name="Wibberg D."/>
            <person name="Kalinowski J."/>
            <person name="Broetz-Oesterhelt H."/>
            <person name="Mast Y."/>
        </authorList>
    </citation>
    <scope>NUCLEOTIDE SEQUENCE</scope>
    <source>
        <strain evidence="3">KNN 49.3e</strain>
    </source>
</reference>
<dbReference type="EMBL" id="CP091196">
    <property type="protein sequence ID" value="UQS21333.1"/>
    <property type="molecule type" value="Genomic_DNA"/>
</dbReference>
<feature type="transmembrane region" description="Helical" evidence="2">
    <location>
        <begin position="59"/>
        <end position="80"/>
    </location>
</feature>
<name>A0ABY4NLQ4_9PSEU</name>
<organism evidence="3 4">
    <name type="scientific">Amycolatopsis thermalba</name>
    <dbReference type="NCBI Taxonomy" id="944492"/>
    <lineage>
        <taxon>Bacteria</taxon>
        <taxon>Bacillati</taxon>
        <taxon>Actinomycetota</taxon>
        <taxon>Actinomycetes</taxon>
        <taxon>Pseudonocardiales</taxon>
        <taxon>Pseudonocardiaceae</taxon>
        <taxon>Amycolatopsis</taxon>
    </lineage>
</organism>
<keyword evidence="4" id="KW-1185">Reference proteome</keyword>